<keyword evidence="3" id="KW-1185">Reference proteome</keyword>
<evidence type="ECO:0000313" key="3">
    <source>
        <dbReference type="Proteomes" id="UP000016933"/>
    </source>
</evidence>
<reference evidence="3" key="1">
    <citation type="journal article" date="2012" name="PLoS Genet.">
        <title>The genomes of the fungal plant pathogens Cladosporium fulvum and Dothistroma septosporum reveal adaptation to different hosts and lifestyles but also signatures of common ancestry.</title>
        <authorList>
            <person name="de Wit P.J.G.M."/>
            <person name="van der Burgt A."/>
            <person name="Oekmen B."/>
            <person name="Stergiopoulos I."/>
            <person name="Abd-Elsalam K.A."/>
            <person name="Aerts A.L."/>
            <person name="Bahkali A.H."/>
            <person name="Beenen H.G."/>
            <person name="Chettri P."/>
            <person name="Cox M.P."/>
            <person name="Datema E."/>
            <person name="de Vries R.P."/>
            <person name="Dhillon B."/>
            <person name="Ganley A.R."/>
            <person name="Griffiths S.A."/>
            <person name="Guo Y."/>
            <person name="Hamelin R.C."/>
            <person name="Henrissat B."/>
            <person name="Kabir M.S."/>
            <person name="Jashni M.K."/>
            <person name="Kema G."/>
            <person name="Klaubauf S."/>
            <person name="Lapidus A."/>
            <person name="Levasseur A."/>
            <person name="Lindquist E."/>
            <person name="Mehrabi R."/>
            <person name="Ohm R.A."/>
            <person name="Owen T.J."/>
            <person name="Salamov A."/>
            <person name="Schwelm A."/>
            <person name="Schijlen E."/>
            <person name="Sun H."/>
            <person name="van den Burg H.A."/>
            <person name="van Ham R.C.H.J."/>
            <person name="Zhang S."/>
            <person name="Goodwin S.B."/>
            <person name="Grigoriev I.V."/>
            <person name="Collemare J."/>
            <person name="Bradshaw R.E."/>
        </authorList>
    </citation>
    <scope>NUCLEOTIDE SEQUENCE [LARGE SCALE GENOMIC DNA]</scope>
    <source>
        <strain evidence="3">NZE10 / CBS 128990</strain>
    </source>
</reference>
<dbReference type="HOGENOM" id="CLU_2096822_0_0_1"/>
<evidence type="ECO:0000256" key="1">
    <source>
        <dbReference type="SAM" id="MobiDB-lite"/>
    </source>
</evidence>
<protein>
    <submittedName>
        <fullName evidence="2">Uncharacterized protein</fullName>
    </submittedName>
</protein>
<organism evidence="2 3">
    <name type="scientific">Dothistroma septosporum (strain NZE10 / CBS 128990)</name>
    <name type="common">Red band needle blight fungus</name>
    <name type="synonym">Mycosphaerella pini</name>
    <dbReference type="NCBI Taxonomy" id="675120"/>
    <lineage>
        <taxon>Eukaryota</taxon>
        <taxon>Fungi</taxon>
        <taxon>Dikarya</taxon>
        <taxon>Ascomycota</taxon>
        <taxon>Pezizomycotina</taxon>
        <taxon>Dothideomycetes</taxon>
        <taxon>Dothideomycetidae</taxon>
        <taxon>Mycosphaerellales</taxon>
        <taxon>Mycosphaerellaceae</taxon>
        <taxon>Dothistroma</taxon>
    </lineage>
</organism>
<evidence type="ECO:0000313" key="2">
    <source>
        <dbReference type="EMBL" id="EME42184.1"/>
    </source>
</evidence>
<dbReference type="EMBL" id="KB446541">
    <property type="protein sequence ID" value="EME42184.1"/>
    <property type="molecule type" value="Genomic_DNA"/>
</dbReference>
<proteinExistence type="predicted"/>
<reference evidence="2 3" key="2">
    <citation type="journal article" date="2012" name="PLoS Pathog.">
        <title>Diverse lifestyles and strategies of plant pathogenesis encoded in the genomes of eighteen Dothideomycetes fungi.</title>
        <authorList>
            <person name="Ohm R.A."/>
            <person name="Feau N."/>
            <person name="Henrissat B."/>
            <person name="Schoch C.L."/>
            <person name="Horwitz B.A."/>
            <person name="Barry K.W."/>
            <person name="Condon B.J."/>
            <person name="Copeland A.C."/>
            <person name="Dhillon B."/>
            <person name="Glaser F."/>
            <person name="Hesse C.N."/>
            <person name="Kosti I."/>
            <person name="LaButti K."/>
            <person name="Lindquist E.A."/>
            <person name="Lucas S."/>
            <person name="Salamov A.A."/>
            <person name="Bradshaw R.E."/>
            <person name="Ciuffetti L."/>
            <person name="Hamelin R.C."/>
            <person name="Kema G.H.J."/>
            <person name="Lawrence C."/>
            <person name="Scott J.A."/>
            <person name="Spatafora J.W."/>
            <person name="Turgeon B.G."/>
            <person name="de Wit P.J.G.M."/>
            <person name="Zhong S."/>
            <person name="Goodwin S.B."/>
            <person name="Grigoriev I.V."/>
        </authorList>
    </citation>
    <scope>NUCLEOTIDE SEQUENCE [LARGE SCALE GENOMIC DNA]</scope>
    <source>
        <strain evidence="3">NZE10 / CBS 128990</strain>
    </source>
</reference>
<dbReference type="Proteomes" id="UP000016933">
    <property type="component" value="Unassembled WGS sequence"/>
</dbReference>
<gene>
    <name evidence="2" type="ORF">DOTSEDRAFT_36108</name>
</gene>
<feature type="region of interest" description="Disordered" evidence="1">
    <location>
        <begin position="94"/>
        <end position="116"/>
    </location>
</feature>
<sequence>MNFDSRYAFILRGSYLRPDPTSRLKLHLELHKFARERILTGDGISPSYQSPDRLPRTLCQAKEIAFTKKACATESRTCYLLHAFSGSTSLSQCHGRPGGNAAESPPCQYHKRIRND</sequence>
<dbReference type="AlphaFoldDB" id="N1PJB2"/>
<name>N1PJB2_DOTSN</name>
<accession>N1PJB2</accession>